<gene>
    <name evidence="7" type="ORF">ECRASSUSDP1_LOCUS6840</name>
</gene>
<reference evidence="7" key="1">
    <citation type="submission" date="2023-07" db="EMBL/GenBank/DDBJ databases">
        <authorList>
            <consortium name="AG Swart"/>
            <person name="Singh M."/>
            <person name="Singh A."/>
            <person name="Seah K."/>
            <person name="Emmerich C."/>
        </authorList>
    </citation>
    <scope>NUCLEOTIDE SEQUENCE</scope>
    <source>
        <strain evidence="7">DP1</strain>
    </source>
</reference>
<dbReference type="InterPro" id="IPR050340">
    <property type="entry name" value="Cytosolic_Fe-S_CAF"/>
</dbReference>
<keyword evidence="3" id="KW-0479">Metal-binding</keyword>
<dbReference type="PANTHER" id="PTHR11615">
    <property type="entry name" value="NITRATE, FORMATE, IRON DEHYDROGENASE"/>
    <property type="match status" value="1"/>
</dbReference>
<evidence type="ECO:0000256" key="3">
    <source>
        <dbReference type="ARBA" id="ARBA00022723"/>
    </source>
</evidence>
<dbReference type="AlphaFoldDB" id="A0AAD1X729"/>
<dbReference type="InterPro" id="IPR004108">
    <property type="entry name" value="Fe_hydrogenase_lsu_C"/>
</dbReference>
<dbReference type="Gene3D" id="3.40.50.1780">
    <property type="match status" value="1"/>
</dbReference>
<proteinExistence type="inferred from homology"/>
<organism evidence="7 8">
    <name type="scientific">Euplotes crassus</name>
    <dbReference type="NCBI Taxonomy" id="5936"/>
    <lineage>
        <taxon>Eukaryota</taxon>
        <taxon>Sar</taxon>
        <taxon>Alveolata</taxon>
        <taxon>Ciliophora</taxon>
        <taxon>Intramacronucleata</taxon>
        <taxon>Spirotrichea</taxon>
        <taxon>Hypotrichia</taxon>
        <taxon>Euplotida</taxon>
        <taxon>Euplotidae</taxon>
        <taxon>Moneuplotes</taxon>
    </lineage>
</organism>
<evidence type="ECO:0000256" key="1">
    <source>
        <dbReference type="ARBA" id="ARBA00006596"/>
    </source>
</evidence>
<dbReference type="FunFam" id="3.30.70.20:FF:000042">
    <property type="entry name" value="Cytosolic Fe-S cluster assembly factor NAR1"/>
    <property type="match status" value="1"/>
</dbReference>
<feature type="domain" description="Iron hydrogenase large subunit C-terminal" evidence="6">
    <location>
        <begin position="202"/>
        <end position="468"/>
    </location>
</feature>
<evidence type="ECO:0000256" key="5">
    <source>
        <dbReference type="ARBA" id="ARBA00023014"/>
    </source>
</evidence>
<sequence>MFSNKLSDLDDFLAPAQDCVVQLQQDKDMVENKASLKIELESDWRDPDEGSDVRPDLIKKNQKNVAKISLTDCLACSGCVTTAETMLIQQHSIDKVEELLKNVDKEPCVVSVSQQSLYSLCALYETEPKLLFKVINKVLGTFGVSKVYDFSLSTQFILNESYNEFLERYKNSEKYQKVKECLEILKSKPGKEEGKTTPEREEELKSMKKMLTKQPSTPVLCSECPGWVCYAEKVVGDVSIPFMSEIKSPQQIQGNLIKTQANRKLFQADPDQEAPEKVVHICVMPCYDKKLEAVRPAGVINNINDIADEKLGVEVDAVIATHELADLFQKRGIDIKQLLEEEKKEESKIIQNFEKDICELDREITESPFYSGYVQKQSSNGYSEYIFIRAAKELYGVDLTSDDLAYKQVRNKDFQEVVLEVMGLPVMKFALAYGFRNIQNIVRNIKRKKSVYDYVEIMACPGGCLNGGGQIKPKDLGLTPIELLHNLIEIQKQSLELIDLENVPGMISLYHDIDSEQVKEMIKTEFTPIKTEASVANLKW</sequence>
<evidence type="ECO:0000256" key="2">
    <source>
        <dbReference type="ARBA" id="ARBA00022485"/>
    </source>
</evidence>
<dbReference type="InterPro" id="IPR009016">
    <property type="entry name" value="Fe_hydrogenase"/>
</dbReference>
<keyword evidence="4" id="KW-0408">Iron</keyword>
<dbReference type="SUPFAM" id="SSF53920">
    <property type="entry name" value="Fe-only hydrogenase"/>
    <property type="match status" value="1"/>
</dbReference>
<comment type="similarity">
    <text evidence="1">Belongs to the NARF family.</text>
</comment>
<name>A0AAD1X729_EUPCR</name>
<dbReference type="Gene3D" id="3.40.950.10">
    <property type="entry name" value="Fe-only Hydrogenase (Larger Subunit), Chain L, domain 3"/>
    <property type="match status" value="1"/>
</dbReference>
<keyword evidence="2" id="KW-0004">4Fe-4S</keyword>
<dbReference type="Proteomes" id="UP001295684">
    <property type="component" value="Unassembled WGS sequence"/>
</dbReference>
<accession>A0AAD1X729</accession>
<dbReference type="EMBL" id="CAMPGE010006643">
    <property type="protein sequence ID" value="CAI2365516.1"/>
    <property type="molecule type" value="Genomic_DNA"/>
</dbReference>
<dbReference type="Pfam" id="PF02906">
    <property type="entry name" value="Fe_hyd_lg_C"/>
    <property type="match status" value="1"/>
</dbReference>
<dbReference type="GO" id="GO:0046872">
    <property type="term" value="F:metal ion binding"/>
    <property type="evidence" value="ECO:0007669"/>
    <property type="project" value="UniProtKB-KW"/>
</dbReference>
<dbReference type="GO" id="GO:0051539">
    <property type="term" value="F:4 iron, 4 sulfur cluster binding"/>
    <property type="evidence" value="ECO:0007669"/>
    <property type="project" value="UniProtKB-KW"/>
</dbReference>
<evidence type="ECO:0000256" key="4">
    <source>
        <dbReference type="ARBA" id="ARBA00023004"/>
    </source>
</evidence>
<evidence type="ECO:0000313" key="8">
    <source>
        <dbReference type="Proteomes" id="UP001295684"/>
    </source>
</evidence>
<keyword evidence="5" id="KW-0411">Iron-sulfur</keyword>
<comment type="caution">
    <text evidence="7">The sequence shown here is derived from an EMBL/GenBank/DDBJ whole genome shotgun (WGS) entry which is preliminary data.</text>
</comment>
<keyword evidence="8" id="KW-1185">Reference proteome</keyword>
<evidence type="ECO:0000259" key="6">
    <source>
        <dbReference type="Pfam" id="PF02906"/>
    </source>
</evidence>
<protein>
    <recommendedName>
        <fullName evidence="6">Iron hydrogenase large subunit C-terminal domain-containing protein</fullName>
    </recommendedName>
</protein>
<evidence type="ECO:0000313" key="7">
    <source>
        <dbReference type="EMBL" id="CAI2365516.1"/>
    </source>
</evidence>